<proteinExistence type="inferred from homology"/>
<dbReference type="NCBIfam" id="TIGR00619">
    <property type="entry name" value="sbcd"/>
    <property type="match status" value="1"/>
</dbReference>
<comment type="similarity">
    <text evidence="1 7">Belongs to the SbcD family.</text>
</comment>
<keyword evidence="7" id="KW-0233">DNA recombination</keyword>
<comment type="caution">
    <text evidence="11">The sequence shown here is derived from an EMBL/GenBank/DDBJ whole genome shotgun (WGS) entry which is preliminary data.</text>
</comment>
<feature type="region of interest" description="Disordered" evidence="8">
    <location>
        <begin position="333"/>
        <end position="360"/>
    </location>
</feature>
<dbReference type="InterPro" id="IPR029052">
    <property type="entry name" value="Metallo-depent_PP-like"/>
</dbReference>
<keyword evidence="7" id="KW-0255">Endonuclease</keyword>
<dbReference type="InterPro" id="IPR004593">
    <property type="entry name" value="SbcD"/>
</dbReference>
<dbReference type="GO" id="GO:0008408">
    <property type="term" value="F:3'-5' exonuclease activity"/>
    <property type="evidence" value="ECO:0007669"/>
    <property type="project" value="InterPro"/>
</dbReference>
<evidence type="ECO:0000256" key="3">
    <source>
        <dbReference type="ARBA" id="ARBA00013365"/>
    </source>
</evidence>
<comment type="subunit">
    <text evidence="2 7">Heterodimer of SbcC and SbcD.</text>
</comment>
<evidence type="ECO:0000259" key="9">
    <source>
        <dbReference type="Pfam" id="PF00149"/>
    </source>
</evidence>
<feature type="domain" description="Calcineurin-like phosphoesterase" evidence="9">
    <location>
        <begin position="1"/>
        <end position="120"/>
    </location>
</feature>
<dbReference type="EMBL" id="PVMZ01000006">
    <property type="protein sequence ID" value="PRX21407.1"/>
    <property type="molecule type" value="Genomic_DNA"/>
</dbReference>
<dbReference type="InterPro" id="IPR026843">
    <property type="entry name" value="SbcD_C"/>
</dbReference>
<dbReference type="GO" id="GO:0006310">
    <property type="term" value="P:DNA recombination"/>
    <property type="evidence" value="ECO:0007669"/>
    <property type="project" value="UniProtKB-KW"/>
</dbReference>
<feature type="compositionally biased region" description="Basic and acidic residues" evidence="8">
    <location>
        <begin position="343"/>
        <end position="360"/>
    </location>
</feature>
<evidence type="ECO:0000259" key="10">
    <source>
        <dbReference type="Pfam" id="PF12320"/>
    </source>
</evidence>
<comment type="function">
    <text evidence="7">SbcCD cleaves DNA hairpin structures. These structures can inhibit DNA replication and are intermediates in certain DNA recombination reactions. The complex acts as a 3'-&gt;5' double strand exonuclease that can open hairpins. It also has a 5' single-strand endonuclease activity.</text>
</comment>
<keyword evidence="4 7" id="KW-0540">Nuclease</keyword>
<dbReference type="InterPro" id="IPR050535">
    <property type="entry name" value="DNA_Repair-Maintenance_Comp"/>
</dbReference>
<dbReference type="Pfam" id="PF12320">
    <property type="entry name" value="SbcD_C"/>
    <property type="match status" value="1"/>
</dbReference>
<dbReference type="GO" id="GO:0006260">
    <property type="term" value="P:DNA replication"/>
    <property type="evidence" value="ECO:0007669"/>
    <property type="project" value="UniProtKB-KW"/>
</dbReference>
<protein>
    <recommendedName>
        <fullName evidence="3 7">Nuclease SbcCD subunit D</fullName>
    </recommendedName>
</protein>
<dbReference type="Proteomes" id="UP000239415">
    <property type="component" value="Unassembled WGS sequence"/>
</dbReference>
<evidence type="ECO:0000256" key="6">
    <source>
        <dbReference type="ARBA" id="ARBA00022839"/>
    </source>
</evidence>
<evidence type="ECO:0000313" key="11">
    <source>
        <dbReference type="EMBL" id="PRX21407.1"/>
    </source>
</evidence>
<keyword evidence="7" id="KW-0235">DNA replication</keyword>
<accession>A0A2T0KEI1</accession>
<dbReference type="RefSeq" id="WP_106319470.1">
    <property type="nucleotide sequence ID" value="NZ_BOMO01000003.1"/>
</dbReference>
<organism evidence="11 12">
    <name type="scientific">Actinoplanes italicus</name>
    <dbReference type="NCBI Taxonomy" id="113567"/>
    <lineage>
        <taxon>Bacteria</taxon>
        <taxon>Bacillati</taxon>
        <taxon>Actinomycetota</taxon>
        <taxon>Actinomycetes</taxon>
        <taxon>Micromonosporales</taxon>
        <taxon>Micromonosporaceae</taxon>
        <taxon>Actinoplanes</taxon>
    </lineage>
</organism>
<dbReference type="Pfam" id="PF00149">
    <property type="entry name" value="Metallophos"/>
    <property type="match status" value="1"/>
</dbReference>
<name>A0A2T0KEI1_9ACTN</name>
<dbReference type="CDD" id="cd00840">
    <property type="entry name" value="MPP_Mre11_N"/>
    <property type="match status" value="1"/>
</dbReference>
<dbReference type="OrthoDB" id="9773856at2"/>
<evidence type="ECO:0000256" key="1">
    <source>
        <dbReference type="ARBA" id="ARBA00010555"/>
    </source>
</evidence>
<evidence type="ECO:0000256" key="2">
    <source>
        <dbReference type="ARBA" id="ARBA00011322"/>
    </source>
</evidence>
<evidence type="ECO:0000256" key="5">
    <source>
        <dbReference type="ARBA" id="ARBA00022801"/>
    </source>
</evidence>
<evidence type="ECO:0000313" key="12">
    <source>
        <dbReference type="Proteomes" id="UP000239415"/>
    </source>
</evidence>
<sequence>MRILHTSDWHVGKVLKGKNRTEEHIRVLAQVVDIARAERPDLVIVAGDLYDTAAPTAEATRLVTRALSALRKTGARVVAIGGNHDNGAALDALRPWADAAGIELRGSYPKGDLNDLLIEGTTEGGERWRLVALPFLSQRYAIRAAEMYELTAAEANQTYADLMARLIAKISAPFDEPGVVNLLTAHLTIVGATTGGGEREAHTIMGYAVPATVFPPNAHYVALGHLHRTQSVISPCPTRYSGSPLAVDFGEEENVCSVAIVDVSAEKAAHVRDVPVTSALTLRTVRGTLEQLATVNLPDAWLRVLVREAPRPGLREDVQELLPNALEVRIDPDMLPKSSGARSAERAGRSPRELFGDYLDSRGNAEEGVRELFDQLYDEVSSNK</sequence>
<dbReference type="AlphaFoldDB" id="A0A2T0KEI1"/>
<evidence type="ECO:0000256" key="8">
    <source>
        <dbReference type="SAM" id="MobiDB-lite"/>
    </source>
</evidence>
<dbReference type="PANTHER" id="PTHR30337">
    <property type="entry name" value="COMPONENT OF ATP-DEPENDENT DSDNA EXONUCLEASE"/>
    <property type="match status" value="1"/>
</dbReference>
<feature type="domain" description="Nuclease SbcCD subunit D C-terminal" evidence="10">
    <location>
        <begin position="282"/>
        <end position="360"/>
    </location>
</feature>
<dbReference type="InterPro" id="IPR004843">
    <property type="entry name" value="Calcineurin-like_PHP"/>
</dbReference>
<keyword evidence="6 7" id="KW-0269">Exonuclease</keyword>
<evidence type="ECO:0000256" key="7">
    <source>
        <dbReference type="RuleBase" id="RU363069"/>
    </source>
</evidence>
<dbReference type="PANTHER" id="PTHR30337:SF0">
    <property type="entry name" value="NUCLEASE SBCCD SUBUNIT D"/>
    <property type="match status" value="1"/>
</dbReference>
<reference evidence="11 12" key="1">
    <citation type="submission" date="2018-03" db="EMBL/GenBank/DDBJ databases">
        <title>Genomic Encyclopedia of Archaeal and Bacterial Type Strains, Phase II (KMG-II): from individual species to whole genera.</title>
        <authorList>
            <person name="Goeker M."/>
        </authorList>
    </citation>
    <scope>NUCLEOTIDE SEQUENCE [LARGE SCALE GENOMIC DNA]</scope>
    <source>
        <strain evidence="11 12">DSM 43146</strain>
    </source>
</reference>
<keyword evidence="12" id="KW-1185">Reference proteome</keyword>
<evidence type="ECO:0000256" key="4">
    <source>
        <dbReference type="ARBA" id="ARBA00022722"/>
    </source>
</evidence>
<dbReference type="InterPro" id="IPR041796">
    <property type="entry name" value="Mre11_N"/>
</dbReference>
<gene>
    <name evidence="7" type="primary">sbcD</name>
    <name evidence="11" type="ORF">CLV67_106187</name>
</gene>
<dbReference type="SUPFAM" id="SSF56300">
    <property type="entry name" value="Metallo-dependent phosphatases"/>
    <property type="match status" value="1"/>
</dbReference>
<dbReference type="GO" id="GO:0004519">
    <property type="term" value="F:endonuclease activity"/>
    <property type="evidence" value="ECO:0007669"/>
    <property type="project" value="UniProtKB-KW"/>
</dbReference>
<dbReference type="Gene3D" id="3.60.21.10">
    <property type="match status" value="1"/>
</dbReference>
<keyword evidence="5 7" id="KW-0378">Hydrolase</keyword>